<organism evidence="2 3">
    <name type="scientific">Panicum virgatum</name>
    <name type="common">Blackwell switchgrass</name>
    <dbReference type="NCBI Taxonomy" id="38727"/>
    <lineage>
        <taxon>Eukaryota</taxon>
        <taxon>Viridiplantae</taxon>
        <taxon>Streptophyta</taxon>
        <taxon>Embryophyta</taxon>
        <taxon>Tracheophyta</taxon>
        <taxon>Spermatophyta</taxon>
        <taxon>Magnoliopsida</taxon>
        <taxon>Liliopsida</taxon>
        <taxon>Poales</taxon>
        <taxon>Poaceae</taxon>
        <taxon>PACMAD clade</taxon>
        <taxon>Panicoideae</taxon>
        <taxon>Panicodae</taxon>
        <taxon>Paniceae</taxon>
        <taxon>Panicinae</taxon>
        <taxon>Panicum</taxon>
        <taxon>Panicum sect. Hiantes</taxon>
    </lineage>
</organism>
<evidence type="ECO:0000313" key="2">
    <source>
        <dbReference type="EMBL" id="KAG2638249.1"/>
    </source>
</evidence>
<name>A0A8T0W448_PANVG</name>
<dbReference type="EMBL" id="CM029040">
    <property type="protein sequence ID" value="KAG2638249.1"/>
    <property type="molecule type" value="Genomic_DNA"/>
</dbReference>
<reference evidence="2" key="1">
    <citation type="submission" date="2020-05" db="EMBL/GenBank/DDBJ databases">
        <title>WGS assembly of Panicum virgatum.</title>
        <authorList>
            <person name="Lovell J.T."/>
            <person name="Jenkins J."/>
            <person name="Shu S."/>
            <person name="Juenger T.E."/>
            <person name="Schmutz J."/>
        </authorList>
    </citation>
    <scope>NUCLEOTIDE SEQUENCE</scope>
    <source>
        <strain evidence="2">AP13</strain>
    </source>
</reference>
<dbReference type="AlphaFoldDB" id="A0A8T0W448"/>
<accession>A0A8T0W448</accession>
<dbReference type="OrthoDB" id="696230at2759"/>
<gene>
    <name evidence="2" type="ORF">PVAP13_2NG581000</name>
</gene>
<dbReference type="EMBL" id="CM029040">
    <property type="protein sequence ID" value="KAG2638250.1"/>
    <property type="molecule type" value="Genomic_DNA"/>
</dbReference>
<feature type="region of interest" description="Disordered" evidence="1">
    <location>
        <begin position="1"/>
        <end position="90"/>
    </location>
</feature>
<proteinExistence type="predicted"/>
<protein>
    <submittedName>
        <fullName evidence="2">Uncharacterized protein</fullName>
    </submittedName>
</protein>
<feature type="compositionally biased region" description="Polar residues" evidence="1">
    <location>
        <begin position="65"/>
        <end position="78"/>
    </location>
</feature>
<dbReference type="PANTHER" id="PTHR47069">
    <property type="match status" value="1"/>
</dbReference>
<keyword evidence="3" id="KW-1185">Reference proteome</keyword>
<evidence type="ECO:0000256" key="1">
    <source>
        <dbReference type="SAM" id="MobiDB-lite"/>
    </source>
</evidence>
<sequence length="172" mass="18623">MAQDGSQPIDDDSPHAGETSNAAAARGNPPPFLNELHALFGDRNTNTGIYLSGGGIGSETPPHVMSQNDYSGPSSYHSGSKRARGDHVVDSPRKKCCEILGRISDSIATRSSSRDRQRTREQEEVDEAMEISEADGVPVPSDLYFTALELFKNSVSHREFLNIKAHKSVLLG</sequence>
<comment type="caution">
    <text evidence="2">The sequence shown here is derived from an EMBL/GenBank/DDBJ whole genome shotgun (WGS) entry which is preliminary data.</text>
</comment>
<dbReference type="PANTHER" id="PTHR47069:SF11">
    <property type="entry name" value="OS04G0275550 PROTEIN"/>
    <property type="match status" value="1"/>
</dbReference>
<dbReference type="Proteomes" id="UP000823388">
    <property type="component" value="Chromosome 2N"/>
</dbReference>
<evidence type="ECO:0000313" key="3">
    <source>
        <dbReference type="Proteomes" id="UP000823388"/>
    </source>
</evidence>